<reference evidence="5" key="1">
    <citation type="journal article" date="2020" name="Stud. Mycol.">
        <title>101 Dothideomycetes genomes: a test case for predicting lifestyles and emergence of pathogens.</title>
        <authorList>
            <person name="Haridas S."/>
            <person name="Albert R."/>
            <person name="Binder M."/>
            <person name="Bloem J."/>
            <person name="Labutti K."/>
            <person name="Salamov A."/>
            <person name="Andreopoulos B."/>
            <person name="Baker S."/>
            <person name="Barry K."/>
            <person name="Bills G."/>
            <person name="Bluhm B."/>
            <person name="Cannon C."/>
            <person name="Castanera R."/>
            <person name="Culley D."/>
            <person name="Daum C."/>
            <person name="Ezra D."/>
            <person name="Gonzalez J."/>
            <person name="Henrissat B."/>
            <person name="Kuo A."/>
            <person name="Liang C."/>
            <person name="Lipzen A."/>
            <person name="Lutzoni F."/>
            <person name="Magnuson J."/>
            <person name="Mondo S."/>
            <person name="Nolan M."/>
            <person name="Ohm R."/>
            <person name="Pangilinan J."/>
            <person name="Park H.-J."/>
            <person name="Ramirez L."/>
            <person name="Alfaro M."/>
            <person name="Sun H."/>
            <person name="Tritt A."/>
            <person name="Yoshinaga Y."/>
            <person name="Zwiers L.-H."/>
            <person name="Turgeon B."/>
            <person name="Goodwin S."/>
            <person name="Spatafora J."/>
            <person name="Crous P."/>
            <person name="Grigoriev I."/>
        </authorList>
    </citation>
    <scope>NUCLEOTIDE SEQUENCE</scope>
    <source>
        <strain evidence="5">CBS 115976</strain>
    </source>
</reference>
<dbReference type="GO" id="GO:0006629">
    <property type="term" value="P:lipid metabolic process"/>
    <property type="evidence" value="ECO:0007669"/>
    <property type="project" value="InterPro"/>
</dbReference>
<feature type="signal peptide" evidence="3">
    <location>
        <begin position="1"/>
        <end position="19"/>
    </location>
</feature>
<protein>
    <submittedName>
        <fullName evidence="5">Alpha/beta-hydrolase</fullName>
    </submittedName>
</protein>
<proteinExistence type="predicted"/>
<dbReference type="Pfam" id="PF01764">
    <property type="entry name" value="Lipase_3"/>
    <property type="match status" value="1"/>
</dbReference>
<keyword evidence="2 5" id="KW-0378">Hydrolase</keyword>
<sequence>MYPSTSFIGLFGLFAVGSANPVNNLGPRNTLAIDPNLFNTISRYEQFAAAAYCDANIGGFTAVGSPLRCSRTNNCPDVESSRTQIVAVLPPTSIINPDGTRGYIAVDSSNSTIVVAFRGTLSIENQLANLQIAHVPVGPDLCLPPKTDCTAHRGFLTSWESVSTLVLDAVSRYSSLHPTFRIGVTGHSFGGAVATHAAVALRNRGLTVDLVTFGSPRVGNGAYVDYIQSQNRGQNMRVVHADDNVPNSPDSQDSFNGFYRHLSPSYFISTATSVTPTANDVTMRATPADFIETLTAGVGDGYYNRAHNFYINGIADCANTSNFAIAMIPENTKKLGIASADLARQFPDTKIGRDIAAQQAAQLGFQFVRNIAPLLPPGTVPQEILNGVIPVNLLMT</sequence>
<dbReference type="OrthoDB" id="426718at2759"/>
<evidence type="ECO:0000313" key="6">
    <source>
        <dbReference type="Proteomes" id="UP000799302"/>
    </source>
</evidence>
<accession>A0A6A6U0C5</accession>
<dbReference type="Proteomes" id="UP000799302">
    <property type="component" value="Unassembled WGS sequence"/>
</dbReference>
<evidence type="ECO:0000256" key="2">
    <source>
        <dbReference type="ARBA" id="ARBA00022801"/>
    </source>
</evidence>
<feature type="chain" id="PRO_5025548696" evidence="3">
    <location>
        <begin position="20"/>
        <end position="396"/>
    </location>
</feature>
<dbReference type="PANTHER" id="PTHR46640">
    <property type="entry name" value="TRIACYLGLYCEROL LIPASE, PUTATIVE (AFU_ORTHOLOGUE AFUA_6G06510)-RELATED"/>
    <property type="match status" value="1"/>
</dbReference>
<keyword evidence="1 3" id="KW-0732">Signal</keyword>
<dbReference type="InterPro" id="IPR029058">
    <property type="entry name" value="AB_hydrolase_fold"/>
</dbReference>
<dbReference type="PANTHER" id="PTHR46640:SF1">
    <property type="entry name" value="FUNGAL LIPASE-LIKE DOMAIN-CONTAINING PROTEIN-RELATED"/>
    <property type="match status" value="1"/>
</dbReference>
<evidence type="ECO:0000256" key="1">
    <source>
        <dbReference type="ARBA" id="ARBA00022729"/>
    </source>
</evidence>
<dbReference type="CDD" id="cd00519">
    <property type="entry name" value="Lipase_3"/>
    <property type="match status" value="1"/>
</dbReference>
<evidence type="ECO:0000259" key="4">
    <source>
        <dbReference type="Pfam" id="PF01764"/>
    </source>
</evidence>
<dbReference type="InterPro" id="IPR051299">
    <property type="entry name" value="AB_hydrolase_lip/est"/>
</dbReference>
<dbReference type="SUPFAM" id="SSF53474">
    <property type="entry name" value="alpha/beta-Hydrolases"/>
    <property type="match status" value="1"/>
</dbReference>
<gene>
    <name evidence="5" type="ORF">BT63DRAFT_443740</name>
</gene>
<keyword evidence="6" id="KW-1185">Reference proteome</keyword>
<dbReference type="InterPro" id="IPR002921">
    <property type="entry name" value="Fungal_lipase-type"/>
</dbReference>
<feature type="domain" description="Fungal lipase-type" evidence="4">
    <location>
        <begin position="114"/>
        <end position="249"/>
    </location>
</feature>
<dbReference type="AlphaFoldDB" id="A0A6A6U0C5"/>
<organism evidence="5 6">
    <name type="scientific">Microthyrium microscopicum</name>
    <dbReference type="NCBI Taxonomy" id="703497"/>
    <lineage>
        <taxon>Eukaryota</taxon>
        <taxon>Fungi</taxon>
        <taxon>Dikarya</taxon>
        <taxon>Ascomycota</taxon>
        <taxon>Pezizomycotina</taxon>
        <taxon>Dothideomycetes</taxon>
        <taxon>Dothideomycetes incertae sedis</taxon>
        <taxon>Microthyriales</taxon>
        <taxon>Microthyriaceae</taxon>
        <taxon>Microthyrium</taxon>
    </lineage>
</organism>
<dbReference type="EMBL" id="MU004242">
    <property type="protein sequence ID" value="KAF2664693.1"/>
    <property type="molecule type" value="Genomic_DNA"/>
</dbReference>
<evidence type="ECO:0000256" key="3">
    <source>
        <dbReference type="SAM" id="SignalP"/>
    </source>
</evidence>
<evidence type="ECO:0000313" key="5">
    <source>
        <dbReference type="EMBL" id="KAF2664693.1"/>
    </source>
</evidence>
<dbReference type="Gene3D" id="3.40.50.1820">
    <property type="entry name" value="alpha/beta hydrolase"/>
    <property type="match status" value="1"/>
</dbReference>
<name>A0A6A6U0C5_9PEZI</name>
<dbReference type="GO" id="GO:0016787">
    <property type="term" value="F:hydrolase activity"/>
    <property type="evidence" value="ECO:0007669"/>
    <property type="project" value="UniProtKB-KW"/>
</dbReference>